<dbReference type="RefSeq" id="WP_143749141.1">
    <property type="nucleotide sequence ID" value="NZ_FCOM02000002.1"/>
</dbReference>
<evidence type="ECO:0000256" key="2">
    <source>
        <dbReference type="SAM" id="SignalP"/>
    </source>
</evidence>
<evidence type="ECO:0000256" key="1">
    <source>
        <dbReference type="SAM" id="MobiDB-lite"/>
    </source>
</evidence>
<feature type="chain" id="PRO_5007625841" description="Secreted protein" evidence="2">
    <location>
        <begin position="23"/>
        <end position="84"/>
    </location>
</feature>
<feature type="region of interest" description="Disordered" evidence="1">
    <location>
        <begin position="33"/>
        <end position="62"/>
    </location>
</feature>
<evidence type="ECO:0000313" key="4">
    <source>
        <dbReference type="Proteomes" id="UP000055019"/>
    </source>
</evidence>
<dbReference type="EMBL" id="FCOM02000002">
    <property type="protein sequence ID" value="SAL22387.1"/>
    <property type="molecule type" value="Genomic_DNA"/>
</dbReference>
<proteinExistence type="predicted"/>
<gene>
    <name evidence="3" type="ORF">AWB74_00880</name>
</gene>
<dbReference type="OrthoDB" id="9132708at2"/>
<reference evidence="3" key="1">
    <citation type="submission" date="2016-01" db="EMBL/GenBank/DDBJ databases">
        <authorList>
            <person name="Peeters C."/>
        </authorList>
    </citation>
    <scope>NUCLEOTIDE SEQUENCE [LARGE SCALE GENOMIC DNA]</scope>
    <source>
        <strain evidence="3">LMG 29317</strain>
    </source>
</reference>
<dbReference type="AlphaFoldDB" id="A0A158FRQ7"/>
<name>A0A158FRQ7_9BURK</name>
<keyword evidence="2" id="KW-0732">Signal</keyword>
<feature type="signal peptide" evidence="2">
    <location>
        <begin position="1"/>
        <end position="22"/>
    </location>
</feature>
<dbReference type="Proteomes" id="UP000055019">
    <property type="component" value="Unassembled WGS sequence"/>
</dbReference>
<comment type="caution">
    <text evidence="3">The sequence shown here is derived from an EMBL/GenBank/DDBJ whole genome shotgun (WGS) entry which is preliminary data.</text>
</comment>
<organism evidence="3 4">
    <name type="scientific">Caballeronia arvi</name>
    <dbReference type="NCBI Taxonomy" id="1777135"/>
    <lineage>
        <taxon>Bacteria</taxon>
        <taxon>Pseudomonadati</taxon>
        <taxon>Pseudomonadota</taxon>
        <taxon>Betaproteobacteria</taxon>
        <taxon>Burkholderiales</taxon>
        <taxon>Burkholderiaceae</taxon>
        <taxon>Caballeronia</taxon>
    </lineage>
</organism>
<accession>A0A158FRQ7</accession>
<sequence length="84" mass="9413">MKYFNRLVHREFLILVAIAASAVTLQVREHVAGVESQPAQGSRETDRRLCEPSAANDGDAPRMLPADCGIRADMRPHRERATWV</sequence>
<evidence type="ECO:0008006" key="5">
    <source>
        <dbReference type="Google" id="ProtNLM"/>
    </source>
</evidence>
<keyword evidence="4" id="KW-1185">Reference proteome</keyword>
<evidence type="ECO:0000313" key="3">
    <source>
        <dbReference type="EMBL" id="SAL22387.1"/>
    </source>
</evidence>
<protein>
    <recommendedName>
        <fullName evidence="5">Secreted protein</fullName>
    </recommendedName>
</protein>